<dbReference type="AlphaFoldDB" id="A0A4P5ZJK7"/>
<reference evidence="3" key="1">
    <citation type="submission" date="2019-02" db="EMBL/GenBank/DDBJ databases">
        <title>Draft genome sequence of Planktothrix agardhii NIES-905.</title>
        <authorList>
            <person name="Yamaguchi H."/>
            <person name="Suzuki S."/>
            <person name="Kawachi M."/>
        </authorList>
    </citation>
    <scope>NUCLEOTIDE SEQUENCE [LARGE SCALE GENOMIC DNA]</scope>
    <source>
        <strain evidence="3">CCAP 1459/11A</strain>
    </source>
</reference>
<protein>
    <recommendedName>
        <fullName evidence="1">Ribbon-helix-helix protein CopG domain-containing protein</fullName>
    </recommendedName>
</protein>
<dbReference type="InterPro" id="IPR013321">
    <property type="entry name" value="Arc_rbn_hlx_hlx"/>
</dbReference>
<dbReference type="RefSeq" id="WP_141296506.1">
    <property type="nucleotide sequence ID" value="NZ_BJCD01000094.1"/>
</dbReference>
<dbReference type="InterPro" id="IPR002145">
    <property type="entry name" value="CopG"/>
</dbReference>
<evidence type="ECO:0000313" key="2">
    <source>
        <dbReference type="EMBL" id="GDZ96346.1"/>
    </source>
</evidence>
<name>A0A4P5ZJK7_PLAAG</name>
<sequence>MNNKKQTRKPLSDALAQEFVYGENSTPAVTPEPVETVEISEPKTQLQLTPQPETTFMDRLQVQPKEGTKRFTVDLPESTHRKLSMLAARTGRTKAEIVRLLLDEALENVQD</sequence>
<evidence type="ECO:0000259" key="1">
    <source>
        <dbReference type="Pfam" id="PF01402"/>
    </source>
</evidence>
<comment type="caution">
    <text evidence="2">The sequence shown here is derived from an EMBL/GenBank/DDBJ whole genome shotgun (WGS) entry which is preliminary data.</text>
</comment>
<evidence type="ECO:0000313" key="3">
    <source>
        <dbReference type="Proteomes" id="UP000299794"/>
    </source>
</evidence>
<dbReference type="Proteomes" id="UP000299794">
    <property type="component" value="Unassembled WGS sequence"/>
</dbReference>
<dbReference type="Gene3D" id="1.10.1220.10">
    <property type="entry name" value="Met repressor-like"/>
    <property type="match status" value="1"/>
</dbReference>
<feature type="domain" description="Ribbon-helix-helix protein CopG" evidence="1">
    <location>
        <begin position="69"/>
        <end position="107"/>
    </location>
</feature>
<organism evidence="2 3">
    <name type="scientific">Planktothrix agardhii CCAP 1459/11A</name>
    <dbReference type="NCBI Taxonomy" id="282420"/>
    <lineage>
        <taxon>Bacteria</taxon>
        <taxon>Bacillati</taxon>
        <taxon>Cyanobacteriota</taxon>
        <taxon>Cyanophyceae</taxon>
        <taxon>Oscillatoriophycideae</taxon>
        <taxon>Oscillatoriales</taxon>
        <taxon>Microcoleaceae</taxon>
        <taxon>Planktothrix</taxon>
    </lineage>
</organism>
<dbReference type="EMBL" id="BJCD01000094">
    <property type="protein sequence ID" value="GDZ96346.1"/>
    <property type="molecule type" value="Genomic_DNA"/>
</dbReference>
<dbReference type="Pfam" id="PF01402">
    <property type="entry name" value="RHH_1"/>
    <property type="match status" value="1"/>
</dbReference>
<accession>A0A4P5ZJK7</accession>
<gene>
    <name evidence="2" type="ORF">PA905_48930</name>
</gene>
<dbReference type="GO" id="GO:0006355">
    <property type="term" value="P:regulation of DNA-templated transcription"/>
    <property type="evidence" value="ECO:0007669"/>
    <property type="project" value="InterPro"/>
</dbReference>
<dbReference type="CDD" id="cd21631">
    <property type="entry name" value="RHH_CopG_NikR-like"/>
    <property type="match status" value="1"/>
</dbReference>
<proteinExistence type="predicted"/>
<dbReference type="InterPro" id="IPR010985">
    <property type="entry name" value="Ribbon_hlx_hlx"/>
</dbReference>
<dbReference type="SUPFAM" id="SSF47598">
    <property type="entry name" value="Ribbon-helix-helix"/>
    <property type="match status" value="1"/>
</dbReference>